<evidence type="ECO:0000313" key="2">
    <source>
        <dbReference type="Proteomes" id="UP000002363"/>
    </source>
</evidence>
<dbReference type="HOGENOM" id="CLU_2805689_0_0_6"/>
<dbReference type="KEGG" id="enc:ECL_A055"/>
<protein>
    <submittedName>
        <fullName evidence="1">Uncharacterized protein</fullName>
    </submittedName>
</protein>
<gene>
    <name evidence="1" type="ordered locus">ECL_A055</name>
</gene>
<keyword evidence="1" id="KW-0614">Plasmid</keyword>
<organism evidence="1 2">
    <name type="scientific">Enterobacter cloacae subsp. cloacae (strain ATCC 13047 / DSM 30054 / NBRC 13535 / NCTC 10005 / WDCM 00083 / NCDC 279-56)</name>
    <dbReference type="NCBI Taxonomy" id="716541"/>
    <lineage>
        <taxon>Bacteria</taxon>
        <taxon>Pseudomonadati</taxon>
        <taxon>Pseudomonadota</taxon>
        <taxon>Gammaproteobacteria</taxon>
        <taxon>Enterobacterales</taxon>
        <taxon>Enterobacteriaceae</taxon>
        <taxon>Enterobacter</taxon>
        <taxon>Enterobacter cloacae complex</taxon>
    </lineage>
</organism>
<name>A0A0H3CU00_ENTCC</name>
<accession>A0A0H3CU00</accession>
<reference evidence="1 2" key="1">
    <citation type="journal article" date="2010" name="J. Bacteriol.">
        <title>Complete genome sequence of Enterobacter cloacae subsp. cloacae type strain ATCC 13047.</title>
        <authorList>
            <person name="Ren Y."/>
            <person name="Ren Y."/>
            <person name="Zhou Z."/>
            <person name="Guo X."/>
            <person name="Li Y."/>
            <person name="Feng L."/>
            <person name="Wang L."/>
        </authorList>
    </citation>
    <scope>NUCLEOTIDE SEQUENCE [LARGE SCALE GENOMIC DNA]</scope>
    <source>
        <strain evidence="2">ATCC 13047 / DSM 30054 / NBRC 13535 / NCTC 10005 / WDCM 00083 / NCDC 279-56</strain>
        <plasmid evidence="1">pECL_A</plasmid>
    </source>
</reference>
<dbReference type="EnsemblBacteria" id="ADF64743">
    <property type="protein sequence ID" value="ADF64743"/>
    <property type="gene ID" value="ECL_A055"/>
</dbReference>
<dbReference type="EMBL" id="CP001919">
    <property type="protein sequence ID" value="ADF64743.1"/>
    <property type="molecule type" value="Genomic_DNA"/>
</dbReference>
<dbReference type="AlphaFoldDB" id="A0A0H3CU00"/>
<dbReference type="Proteomes" id="UP000002363">
    <property type="component" value="Plasmid pECL_A"/>
</dbReference>
<proteinExistence type="predicted"/>
<geneLocation type="plasmid" evidence="1 2">
    <name>pECL_A</name>
</geneLocation>
<evidence type="ECO:0000313" key="1">
    <source>
        <dbReference type="EMBL" id="ADF64743.1"/>
    </source>
</evidence>
<keyword evidence="2" id="KW-1185">Reference proteome</keyword>
<sequence>MPFKPQSAVKFALHAIIPKSQQSASFLDSAAIILLSFSADPISVSSGSRRFSALICETKIKNVLHFK</sequence>